<dbReference type="GO" id="GO:0005886">
    <property type="term" value="C:plasma membrane"/>
    <property type="evidence" value="ECO:0007669"/>
    <property type="project" value="UniProtKB-SubCell"/>
</dbReference>
<feature type="transmembrane region" description="Helical" evidence="17">
    <location>
        <begin position="249"/>
        <end position="268"/>
    </location>
</feature>
<comment type="catalytic activity">
    <reaction evidence="16 17">
        <text>di-trans,octa-cis-undecaprenyl diphosphate + H2O = di-trans,octa-cis-undecaprenyl phosphate + phosphate + H(+)</text>
        <dbReference type="Rhea" id="RHEA:28094"/>
        <dbReference type="ChEBI" id="CHEBI:15377"/>
        <dbReference type="ChEBI" id="CHEBI:15378"/>
        <dbReference type="ChEBI" id="CHEBI:43474"/>
        <dbReference type="ChEBI" id="CHEBI:58405"/>
        <dbReference type="ChEBI" id="CHEBI:60392"/>
        <dbReference type="EC" id="3.6.1.27"/>
    </reaction>
</comment>
<dbReference type="AlphaFoldDB" id="A0A097AR05"/>
<feature type="transmembrane region" description="Helical" evidence="17">
    <location>
        <begin position="12"/>
        <end position="35"/>
    </location>
</feature>
<evidence type="ECO:0000256" key="5">
    <source>
        <dbReference type="ARBA" id="ARBA00022475"/>
    </source>
</evidence>
<evidence type="ECO:0000256" key="11">
    <source>
        <dbReference type="ARBA" id="ARBA00023136"/>
    </source>
</evidence>
<protein>
    <recommendedName>
        <fullName evidence="4 17">Undecaprenyl-diphosphatase</fullName>
        <ecNumber evidence="3 17">3.6.1.27</ecNumber>
    </recommendedName>
    <alternativeName>
        <fullName evidence="15 17">Bacitracin resistance protein</fullName>
    </alternativeName>
    <alternativeName>
        <fullName evidence="14 17">Undecaprenyl pyrophosphate phosphatase</fullName>
    </alternativeName>
</protein>
<organism evidence="18 19">
    <name type="scientific">Thermoanaerobacter kivui</name>
    <name type="common">Acetogenium kivui</name>
    <dbReference type="NCBI Taxonomy" id="2325"/>
    <lineage>
        <taxon>Bacteria</taxon>
        <taxon>Bacillati</taxon>
        <taxon>Bacillota</taxon>
        <taxon>Clostridia</taxon>
        <taxon>Thermoanaerobacterales</taxon>
        <taxon>Thermoanaerobacteraceae</taxon>
        <taxon>Thermoanaerobacter</taxon>
    </lineage>
</organism>
<reference evidence="19" key="1">
    <citation type="journal article" date="2015" name="Genome Announc.">
        <title>Whole-Genome Sequences of 80 Environmental and Clinical Isolates of Burkholderia pseudomallei.</title>
        <authorList>
            <person name="Johnson S.L."/>
            <person name="Baker A.L."/>
            <person name="Chain P.S."/>
            <person name="Currie B.J."/>
            <person name="Daligault H.E."/>
            <person name="Davenport K.W."/>
            <person name="Davis C.B."/>
            <person name="Inglis T.J."/>
            <person name="Kaestli M."/>
            <person name="Koren S."/>
            <person name="Mayo M."/>
            <person name="Merritt A.J."/>
            <person name="Price E.P."/>
            <person name="Sarovich D.S."/>
            <person name="Warner J."/>
            <person name="Rosovitz M.J."/>
        </authorList>
    </citation>
    <scope>NUCLEOTIDE SEQUENCE [LARGE SCALE GENOMIC DNA]</scope>
    <source>
        <strain evidence="19">DSM 2030</strain>
    </source>
</reference>
<dbReference type="GO" id="GO:0050380">
    <property type="term" value="F:undecaprenyl-diphosphatase activity"/>
    <property type="evidence" value="ECO:0007669"/>
    <property type="project" value="UniProtKB-UniRule"/>
</dbReference>
<gene>
    <name evidence="17 18" type="primary">uppP</name>
    <name evidence="18" type="ORF">TKV_c10480</name>
</gene>
<proteinExistence type="inferred from homology"/>
<evidence type="ECO:0000256" key="4">
    <source>
        <dbReference type="ARBA" id="ARBA00021581"/>
    </source>
</evidence>
<evidence type="ECO:0000256" key="2">
    <source>
        <dbReference type="ARBA" id="ARBA00010621"/>
    </source>
</evidence>
<dbReference type="GO" id="GO:0009252">
    <property type="term" value="P:peptidoglycan biosynthetic process"/>
    <property type="evidence" value="ECO:0007669"/>
    <property type="project" value="UniProtKB-KW"/>
</dbReference>
<evidence type="ECO:0000256" key="12">
    <source>
        <dbReference type="ARBA" id="ARBA00023251"/>
    </source>
</evidence>
<evidence type="ECO:0000256" key="7">
    <source>
        <dbReference type="ARBA" id="ARBA00022801"/>
    </source>
</evidence>
<evidence type="ECO:0000256" key="16">
    <source>
        <dbReference type="ARBA" id="ARBA00047594"/>
    </source>
</evidence>
<keyword evidence="7 17" id="KW-0378">Hydrolase</keyword>
<dbReference type="NCBIfam" id="TIGR00753">
    <property type="entry name" value="undec_PP_bacA"/>
    <property type="match status" value="1"/>
</dbReference>
<dbReference type="RefSeq" id="WP_003869475.1">
    <property type="nucleotide sequence ID" value="NZ_CP009170.1"/>
</dbReference>
<name>A0A097AR05_THEKI</name>
<dbReference type="PANTHER" id="PTHR30622">
    <property type="entry name" value="UNDECAPRENYL-DIPHOSPHATASE"/>
    <property type="match status" value="1"/>
</dbReference>
<feature type="transmembrane region" description="Helical" evidence="17">
    <location>
        <begin position="148"/>
        <end position="166"/>
    </location>
</feature>
<evidence type="ECO:0000256" key="6">
    <source>
        <dbReference type="ARBA" id="ARBA00022692"/>
    </source>
</evidence>
<accession>A0A097AR05</accession>
<dbReference type="EC" id="3.6.1.27" evidence="3 17"/>
<evidence type="ECO:0000313" key="19">
    <source>
        <dbReference type="Proteomes" id="UP000029669"/>
    </source>
</evidence>
<dbReference type="GO" id="GO:0008360">
    <property type="term" value="P:regulation of cell shape"/>
    <property type="evidence" value="ECO:0007669"/>
    <property type="project" value="UniProtKB-KW"/>
</dbReference>
<keyword evidence="5 17" id="KW-1003">Cell membrane</keyword>
<comment type="similarity">
    <text evidence="2 17">Belongs to the UppP family.</text>
</comment>
<keyword evidence="11 17" id="KW-0472">Membrane</keyword>
<keyword evidence="19" id="KW-1185">Reference proteome</keyword>
<evidence type="ECO:0000256" key="3">
    <source>
        <dbReference type="ARBA" id="ARBA00012374"/>
    </source>
</evidence>
<keyword evidence="9 17" id="KW-0573">Peptidoglycan synthesis</keyword>
<dbReference type="NCBIfam" id="NF001389">
    <property type="entry name" value="PRK00281.1-2"/>
    <property type="match status" value="1"/>
</dbReference>
<dbReference type="eggNOG" id="COG1968">
    <property type="taxonomic scope" value="Bacteria"/>
</dbReference>
<dbReference type="PANTHER" id="PTHR30622:SF3">
    <property type="entry name" value="UNDECAPRENYL-DIPHOSPHATASE"/>
    <property type="match status" value="1"/>
</dbReference>
<keyword evidence="12 17" id="KW-0046">Antibiotic resistance</keyword>
<dbReference type="HOGENOM" id="CLU_060296_2_0_9"/>
<feature type="transmembrane region" description="Helical" evidence="17">
    <location>
        <begin position="41"/>
        <end position="61"/>
    </location>
</feature>
<evidence type="ECO:0000313" key="18">
    <source>
        <dbReference type="EMBL" id="AIS52223.1"/>
    </source>
</evidence>
<comment type="function">
    <text evidence="17">Catalyzes the dephosphorylation of undecaprenyl diphosphate (UPP). Confers resistance to bacitracin.</text>
</comment>
<dbReference type="Proteomes" id="UP000029669">
    <property type="component" value="Chromosome"/>
</dbReference>
<keyword evidence="6 17" id="KW-0812">Transmembrane</keyword>
<sequence>MELLIKAFIMGIVEGLTEFLPISSTGHLIIVGSFINFTGKFATMFEIVIQLGAILAVVYYYKGKIFASLKNLKPGDWGFNLWFKIFIAFIPAAVIGLFTHKYIEEHLFSPFTVAIALIVGAIMMIVIEDTFGKRYKIDNMDKVDTKKSFWIGIAQVMSLFPGMSRSASTIMGGMLVGLSVKAAAEFSFFLAIPTMLAATGFELIKSFTAMSLLEWEALTVGFIMSFITALFVVDKFLSYLTKHPLKPFAYYRLIVGLLMLLLISEKIVK</sequence>
<feature type="transmembrane region" description="Helical" evidence="17">
    <location>
        <begin position="216"/>
        <end position="237"/>
    </location>
</feature>
<dbReference type="OrthoDB" id="9808289at2"/>
<dbReference type="Pfam" id="PF02673">
    <property type="entry name" value="BacA"/>
    <property type="match status" value="1"/>
</dbReference>
<feature type="transmembrane region" description="Helical" evidence="17">
    <location>
        <begin position="186"/>
        <end position="204"/>
    </location>
</feature>
<evidence type="ECO:0000256" key="13">
    <source>
        <dbReference type="ARBA" id="ARBA00023316"/>
    </source>
</evidence>
<evidence type="ECO:0000256" key="10">
    <source>
        <dbReference type="ARBA" id="ARBA00022989"/>
    </source>
</evidence>
<evidence type="ECO:0000256" key="14">
    <source>
        <dbReference type="ARBA" id="ARBA00032707"/>
    </source>
</evidence>
<evidence type="ECO:0000256" key="17">
    <source>
        <dbReference type="HAMAP-Rule" id="MF_01006"/>
    </source>
</evidence>
<evidence type="ECO:0000256" key="9">
    <source>
        <dbReference type="ARBA" id="ARBA00022984"/>
    </source>
</evidence>
<keyword evidence="10 17" id="KW-1133">Transmembrane helix</keyword>
<dbReference type="GO" id="GO:0046677">
    <property type="term" value="P:response to antibiotic"/>
    <property type="evidence" value="ECO:0007669"/>
    <property type="project" value="UniProtKB-UniRule"/>
</dbReference>
<dbReference type="KEGG" id="tki:TKV_c10480"/>
<dbReference type="NCBIfam" id="NF001390">
    <property type="entry name" value="PRK00281.1-4"/>
    <property type="match status" value="1"/>
</dbReference>
<evidence type="ECO:0000256" key="8">
    <source>
        <dbReference type="ARBA" id="ARBA00022960"/>
    </source>
</evidence>
<comment type="subcellular location">
    <subcellularLocation>
        <location evidence="1 17">Cell membrane</location>
        <topology evidence="1 17">Multi-pass membrane protein</topology>
    </subcellularLocation>
</comment>
<dbReference type="InterPro" id="IPR003824">
    <property type="entry name" value="UppP"/>
</dbReference>
<dbReference type="EMBL" id="CP009170">
    <property type="protein sequence ID" value="AIS52223.1"/>
    <property type="molecule type" value="Genomic_DNA"/>
</dbReference>
<evidence type="ECO:0000256" key="15">
    <source>
        <dbReference type="ARBA" id="ARBA00032932"/>
    </source>
</evidence>
<evidence type="ECO:0000256" key="1">
    <source>
        <dbReference type="ARBA" id="ARBA00004651"/>
    </source>
</evidence>
<keyword evidence="13 17" id="KW-0961">Cell wall biogenesis/degradation</keyword>
<feature type="transmembrane region" description="Helical" evidence="17">
    <location>
        <begin position="106"/>
        <end position="127"/>
    </location>
</feature>
<comment type="miscellaneous">
    <text evidence="17">Bacitracin is thought to be involved in the inhibition of peptidoglycan synthesis by sequestering undecaprenyl diphosphate, thereby reducing the pool of lipid carrier available.</text>
</comment>
<dbReference type="HAMAP" id="MF_01006">
    <property type="entry name" value="Undec_diphosphatase"/>
    <property type="match status" value="1"/>
</dbReference>
<dbReference type="STRING" id="2325.TKV_c10480"/>
<keyword evidence="8 17" id="KW-0133">Cell shape</keyword>
<feature type="transmembrane region" description="Helical" evidence="17">
    <location>
        <begin position="81"/>
        <end position="100"/>
    </location>
</feature>
<dbReference type="GO" id="GO:0071555">
    <property type="term" value="P:cell wall organization"/>
    <property type="evidence" value="ECO:0007669"/>
    <property type="project" value="UniProtKB-KW"/>
</dbReference>